<accession>A0A8J3PNK7</accession>
<keyword evidence="2 7" id="KW-0813">Transport</keyword>
<dbReference type="Proteomes" id="UP000653674">
    <property type="component" value="Unassembled WGS sequence"/>
</dbReference>
<comment type="subcellular location">
    <subcellularLocation>
        <location evidence="1 7">Cell membrane</location>
        <topology evidence="1 7">Multi-pass membrane protein</topology>
    </subcellularLocation>
</comment>
<dbReference type="InterPro" id="IPR051393">
    <property type="entry name" value="ABC_transporter_permease"/>
</dbReference>
<comment type="similarity">
    <text evidence="7">Belongs to the binding-protein-dependent transport system permease family.</text>
</comment>
<dbReference type="GO" id="GO:0055085">
    <property type="term" value="P:transmembrane transport"/>
    <property type="evidence" value="ECO:0007669"/>
    <property type="project" value="InterPro"/>
</dbReference>
<comment type="caution">
    <text evidence="9">The sequence shown here is derived from an EMBL/GenBank/DDBJ whole genome shotgun (WGS) entry which is preliminary data.</text>
</comment>
<organism evidence="9 10">
    <name type="scientific">Planosporangium flavigriseum</name>
    <dbReference type="NCBI Taxonomy" id="373681"/>
    <lineage>
        <taxon>Bacteria</taxon>
        <taxon>Bacillati</taxon>
        <taxon>Actinomycetota</taxon>
        <taxon>Actinomycetes</taxon>
        <taxon>Micromonosporales</taxon>
        <taxon>Micromonosporaceae</taxon>
        <taxon>Planosporangium</taxon>
    </lineage>
</organism>
<dbReference type="InterPro" id="IPR035906">
    <property type="entry name" value="MetI-like_sf"/>
</dbReference>
<protein>
    <submittedName>
        <fullName evidence="9">Sugar ABC transporter permease</fullName>
    </submittedName>
</protein>
<dbReference type="EMBL" id="BONU01000025">
    <property type="protein sequence ID" value="GIG75018.1"/>
    <property type="molecule type" value="Genomic_DNA"/>
</dbReference>
<dbReference type="InterPro" id="IPR000515">
    <property type="entry name" value="MetI-like"/>
</dbReference>
<dbReference type="Pfam" id="PF00528">
    <property type="entry name" value="BPD_transp_1"/>
    <property type="match status" value="1"/>
</dbReference>
<feature type="transmembrane region" description="Helical" evidence="7">
    <location>
        <begin position="286"/>
        <end position="304"/>
    </location>
</feature>
<dbReference type="PANTHER" id="PTHR30193">
    <property type="entry name" value="ABC TRANSPORTER PERMEASE PROTEIN"/>
    <property type="match status" value="1"/>
</dbReference>
<keyword evidence="4 7" id="KW-0812">Transmembrane</keyword>
<evidence type="ECO:0000256" key="5">
    <source>
        <dbReference type="ARBA" id="ARBA00022989"/>
    </source>
</evidence>
<feature type="transmembrane region" description="Helical" evidence="7">
    <location>
        <begin position="173"/>
        <end position="197"/>
    </location>
</feature>
<dbReference type="PANTHER" id="PTHR30193:SF37">
    <property type="entry name" value="INNER MEMBRANE ABC TRANSPORTER PERMEASE PROTEIN YCJO"/>
    <property type="match status" value="1"/>
</dbReference>
<dbReference type="RefSeq" id="WP_168077177.1">
    <property type="nucleotide sequence ID" value="NZ_BAAAQJ010000007.1"/>
</dbReference>
<feature type="transmembrane region" description="Helical" evidence="7">
    <location>
        <begin position="122"/>
        <end position="145"/>
    </location>
</feature>
<dbReference type="AlphaFoldDB" id="A0A8J3PNK7"/>
<feature type="transmembrane region" description="Helical" evidence="7">
    <location>
        <begin position="85"/>
        <end position="113"/>
    </location>
</feature>
<dbReference type="CDD" id="cd06261">
    <property type="entry name" value="TM_PBP2"/>
    <property type="match status" value="1"/>
</dbReference>
<dbReference type="GO" id="GO:0005886">
    <property type="term" value="C:plasma membrane"/>
    <property type="evidence" value="ECO:0007669"/>
    <property type="project" value="UniProtKB-SubCell"/>
</dbReference>
<keyword evidence="6 7" id="KW-0472">Membrane</keyword>
<sequence length="316" mass="34844">MTTEAPPRALPRRESRKVAVSSSISPTKFGLMLVAPVAILLLATVVYPVLYSLYLSVQRVDPLTGAKSFAGLVNYSRALSDKATWWSLLITVYYTACVTLVSTGVALGSALILRERFRGRAVLVALIALPWSMSTYAAAVLWRYVYSPQYGLLAGLAERLGMDGVDFLSKSTVVPALAVVHAWQFAPLGAYFLLATLQSVPEDQYRLAKIDGMGVWLRFRHITMPYVRLPLAIFLVLVAGQAATAFDLIYFLTSGGPGNASRTLTFSVYETFFQNQEFGKGAAQSWILLILIIAVTSFYYFLIVTPRRSRGERKNT</sequence>
<proteinExistence type="inferred from homology"/>
<evidence type="ECO:0000313" key="10">
    <source>
        <dbReference type="Proteomes" id="UP000653674"/>
    </source>
</evidence>
<evidence type="ECO:0000256" key="4">
    <source>
        <dbReference type="ARBA" id="ARBA00022692"/>
    </source>
</evidence>
<evidence type="ECO:0000256" key="2">
    <source>
        <dbReference type="ARBA" id="ARBA00022448"/>
    </source>
</evidence>
<keyword evidence="5 7" id="KW-1133">Transmembrane helix</keyword>
<reference evidence="9" key="1">
    <citation type="submission" date="2021-01" db="EMBL/GenBank/DDBJ databases">
        <title>Whole genome shotgun sequence of Planosporangium flavigriseum NBRC 105377.</title>
        <authorList>
            <person name="Komaki H."/>
            <person name="Tamura T."/>
        </authorList>
    </citation>
    <scope>NUCLEOTIDE SEQUENCE</scope>
    <source>
        <strain evidence="9">NBRC 105377</strain>
    </source>
</reference>
<dbReference type="Gene3D" id="1.10.3720.10">
    <property type="entry name" value="MetI-like"/>
    <property type="match status" value="1"/>
</dbReference>
<evidence type="ECO:0000256" key="3">
    <source>
        <dbReference type="ARBA" id="ARBA00022475"/>
    </source>
</evidence>
<dbReference type="PROSITE" id="PS50928">
    <property type="entry name" value="ABC_TM1"/>
    <property type="match status" value="1"/>
</dbReference>
<evidence type="ECO:0000256" key="7">
    <source>
        <dbReference type="RuleBase" id="RU363032"/>
    </source>
</evidence>
<feature type="transmembrane region" description="Helical" evidence="7">
    <location>
        <begin position="31"/>
        <end position="54"/>
    </location>
</feature>
<gene>
    <name evidence="9" type="ORF">Pfl04_34220</name>
</gene>
<keyword evidence="10" id="KW-1185">Reference proteome</keyword>
<name>A0A8J3PNK7_9ACTN</name>
<dbReference type="SUPFAM" id="SSF161098">
    <property type="entry name" value="MetI-like"/>
    <property type="match status" value="1"/>
</dbReference>
<keyword evidence="3" id="KW-1003">Cell membrane</keyword>
<feature type="domain" description="ABC transmembrane type-1" evidence="8">
    <location>
        <begin position="88"/>
        <end position="299"/>
    </location>
</feature>
<evidence type="ECO:0000256" key="1">
    <source>
        <dbReference type="ARBA" id="ARBA00004651"/>
    </source>
</evidence>
<evidence type="ECO:0000313" key="9">
    <source>
        <dbReference type="EMBL" id="GIG75018.1"/>
    </source>
</evidence>
<evidence type="ECO:0000256" key="6">
    <source>
        <dbReference type="ARBA" id="ARBA00023136"/>
    </source>
</evidence>
<feature type="transmembrane region" description="Helical" evidence="7">
    <location>
        <begin position="229"/>
        <end position="252"/>
    </location>
</feature>
<evidence type="ECO:0000259" key="8">
    <source>
        <dbReference type="PROSITE" id="PS50928"/>
    </source>
</evidence>